<dbReference type="KEGG" id="tci:A7K98_11695"/>
<dbReference type="Pfam" id="PF05488">
    <property type="entry name" value="PAAR_motif"/>
    <property type="match status" value="1"/>
</dbReference>
<dbReference type="Proteomes" id="UP000195729">
    <property type="component" value="Chromosome"/>
</dbReference>
<protein>
    <recommendedName>
        <fullName evidence="5">Paar domain protein</fullName>
    </recommendedName>
</protein>
<evidence type="ECO:0000313" key="3">
    <source>
        <dbReference type="Proteomes" id="UP000195729"/>
    </source>
</evidence>
<dbReference type="AlphaFoldDB" id="A0A1Y0LJZ2"/>
<evidence type="ECO:0000313" key="1">
    <source>
        <dbReference type="EMBL" id="ARU94374.1"/>
    </source>
</evidence>
<name>A0A1Y0LJZ2_TATCI</name>
<keyword evidence="3" id="KW-1185">Reference proteome</keyword>
<dbReference type="Proteomes" id="UP000195814">
    <property type="component" value="Chromosome"/>
</dbReference>
<dbReference type="InterPro" id="IPR008727">
    <property type="entry name" value="PAAR_motif"/>
</dbReference>
<reference evidence="3 4" key="1">
    <citation type="submission" date="2016-05" db="EMBL/GenBank/DDBJ databases">
        <title>Complete genome sequence of two 2,5-diketo-D-glunonic acid producing strain Tatumella citrea.</title>
        <authorList>
            <person name="Duan C."/>
            <person name="Yang J."/>
            <person name="Yang S."/>
        </authorList>
    </citation>
    <scope>NUCLEOTIDE SEQUENCE [LARGE SCALE GENOMIC DNA]</scope>
    <source>
        <strain evidence="2 3">ATCC 39140</strain>
        <strain evidence="1 4">DSM 13699</strain>
    </source>
</reference>
<proteinExistence type="predicted"/>
<organism evidence="1 4">
    <name type="scientific">Tatumella citrea</name>
    <name type="common">Pantoea citrea</name>
    <dbReference type="NCBI Taxonomy" id="53336"/>
    <lineage>
        <taxon>Bacteria</taxon>
        <taxon>Pseudomonadati</taxon>
        <taxon>Pseudomonadota</taxon>
        <taxon>Gammaproteobacteria</taxon>
        <taxon>Enterobacterales</taxon>
        <taxon>Erwiniaceae</taxon>
        <taxon>Tatumella</taxon>
    </lineage>
</organism>
<evidence type="ECO:0000313" key="2">
    <source>
        <dbReference type="EMBL" id="ARU98413.1"/>
    </source>
</evidence>
<accession>A0A1Y0LJZ2</accession>
<evidence type="ECO:0000313" key="4">
    <source>
        <dbReference type="Proteomes" id="UP000195814"/>
    </source>
</evidence>
<dbReference type="RefSeq" id="WP_087488736.1">
    <property type="nucleotide sequence ID" value="NZ_CP015579.1"/>
</dbReference>
<dbReference type="EMBL" id="CP015581">
    <property type="protein sequence ID" value="ARU98413.1"/>
    <property type="molecule type" value="Genomic_DNA"/>
</dbReference>
<sequence>MGAMGFYLRVGDSTTCGGKILTGDETLSWYGVAGALEGDIVSCGKHPGTYQILGGTSDTWDEGRRLAGTLDSVSSCPCRARFIQSISDGYIREDNAEEQEQQKAEEKWLAEEREHNRVFAKSCLCGEGCNDAGEEQDPHTNFASMAFYRTVPASDLMRQVDCTNE</sequence>
<dbReference type="OrthoDB" id="4378831at2"/>
<evidence type="ECO:0008006" key="5">
    <source>
        <dbReference type="Google" id="ProtNLM"/>
    </source>
</evidence>
<gene>
    <name evidence="1" type="ORF">A7K98_11695</name>
    <name evidence="2" type="ORF">A7K99_11690</name>
</gene>
<dbReference type="EMBL" id="CP015579">
    <property type="protein sequence ID" value="ARU94374.1"/>
    <property type="molecule type" value="Genomic_DNA"/>
</dbReference>
<dbReference type="CDD" id="cd14744">
    <property type="entry name" value="PAAR_CT_2"/>
    <property type="match status" value="1"/>
</dbReference>